<reference evidence="3" key="1">
    <citation type="submission" date="2018-05" db="EMBL/GenBank/DDBJ databases">
        <authorList>
            <person name="Lanie J.A."/>
            <person name="Ng W.-L."/>
            <person name="Kazmierczak K.M."/>
            <person name="Andrzejewski T.M."/>
            <person name="Davidsen T.M."/>
            <person name="Wayne K.J."/>
            <person name="Tettelin H."/>
            <person name="Glass J.I."/>
            <person name="Rusch D."/>
            <person name="Podicherti R."/>
            <person name="Tsui H.-C.T."/>
            <person name="Winkler M.E."/>
        </authorList>
    </citation>
    <scope>NUCLEOTIDE SEQUENCE</scope>
</reference>
<proteinExistence type="predicted"/>
<dbReference type="AlphaFoldDB" id="A0A381Z0B3"/>
<evidence type="ECO:0000256" key="1">
    <source>
        <dbReference type="SAM" id="MobiDB-lite"/>
    </source>
</evidence>
<keyword evidence="2" id="KW-0812">Transmembrane</keyword>
<keyword evidence="2" id="KW-0472">Membrane</keyword>
<sequence length="112" mass="11768">VAERPPGEVTNDDGGSEPDWAGSLVNRIVEVVQRVRSVTTQPAVTTSRGIVYGLVAAVCLVAASVLVGLGLFRLADLALPGGSWVIHLCAGGLFCLLGRLLWSRRSTGRSVR</sequence>
<organism evidence="3">
    <name type="scientific">marine metagenome</name>
    <dbReference type="NCBI Taxonomy" id="408172"/>
    <lineage>
        <taxon>unclassified sequences</taxon>
        <taxon>metagenomes</taxon>
        <taxon>ecological metagenomes</taxon>
    </lineage>
</organism>
<keyword evidence="2" id="KW-1133">Transmembrane helix</keyword>
<feature type="non-terminal residue" evidence="3">
    <location>
        <position position="1"/>
    </location>
</feature>
<gene>
    <name evidence="3" type="ORF">METZ01_LOCUS135021</name>
</gene>
<feature type="region of interest" description="Disordered" evidence="1">
    <location>
        <begin position="1"/>
        <end position="21"/>
    </location>
</feature>
<evidence type="ECO:0000256" key="2">
    <source>
        <dbReference type="SAM" id="Phobius"/>
    </source>
</evidence>
<feature type="transmembrane region" description="Helical" evidence="2">
    <location>
        <begin position="84"/>
        <end position="102"/>
    </location>
</feature>
<accession>A0A381Z0B3</accession>
<name>A0A381Z0B3_9ZZZZ</name>
<dbReference type="EMBL" id="UINC01019411">
    <property type="protein sequence ID" value="SVA82167.1"/>
    <property type="molecule type" value="Genomic_DNA"/>
</dbReference>
<protein>
    <submittedName>
        <fullName evidence="3">Uncharacterized protein</fullName>
    </submittedName>
</protein>
<feature type="transmembrane region" description="Helical" evidence="2">
    <location>
        <begin position="50"/>
        <end position="72"/>
    </location>
</feature>
<evidence type="ECO:0000313" key="3">
    <source>
        <dbReference type="EMBL" id="SVA82167.1"/>
    </source>
</evidence>